<protein>
    <submittedName>
        <fullName evidence="8">MFS transporter</fullName>
    </submittedName>
</protein>
<dbReference type="EMBL" id="VOHS01000090">
    <property type="protein sequence ID" value="TWV89339.1"/>
    <property type="molecule type" value="Genomic_DNA"/>
</dbReference>
<feature type="transmembrane region" description="Helical" evidence="7">
    <location>
        <begin position="85"/>
        <end position="107"/>
    </location>
</feature>
<accession>A0A5C6LKV6</accession>
<evidence type="ECO:0000256" key="5">
    <source>
        <dbReference type="ARBA" id="ARBA00022989"/>
    </source>
</evidence>
<feature type="transmembrane region" description="Helical" evidence="7">
    <location>
        <begin position="148"/>
        <end position="165"/>
    </location>
</feature>
<evidence type="ECO:0000256" key="6">
    <source>
        <dbReference type="ARBA" id="ARBA00023136"/>
    </source>
</evidence>
<dbReference type="OrthoDB" id="9807274at2"/>
<dbReference type="PANTHER" id="PTHR42718">
    <property type="entry name" value="MAJOR FACILITATOR SUPERFAMILY MULTIDRUG TRANSPORTER MFSC"/>
    <property type="match status" value="1"/>
</dbReference>
<dbReference type="InterPro" id="IPR011701">
    <property type="entry name" value="MFS"/>
</dbReference>
<dbReference type="SUPFAM" id="SSF103473">
    <property type="entry name" value="MFS general substrate transporter"/>
    <property type="match status" value="1"/>
</dbReference>
<dbReference type="GO" id="GO:0005886">
    <property type="term" value="C:plasma membrane"/>
    <property type="evidence" value="ECO:0007669"/>
    <property type="project" value="UniProtKB-SubCell"/>
</dbReference>
<keyword evidence="5 7" id="KW-1133">Transmembrane helix</keyword>
<name>A0A5C6LKV6_9BACT</name>
<dbReference type="Proteomes" id="UP000318815">
    <property type="component" value="Unassembled WGS sequence"/>
</dbReference>
<keyword evidence="4 7" id="KW-0812">Transmembrane</keyword>
<dbReference type="InterPro" id="IPR036259">
    <property type="entry name" value="MFS_trans_sf"/>
</dbReference>
<dbReference type="GO" id="GO:0022857">
    <property type="term" value="F:transmembrane transporter activity"/>
    <property type="evidence" value="ECO:0007669"/>
    <property type="project" value="InterPro"/>
</dbReference>
<comment type="subcellular location">
    <subcellularLocation>
        <location evidence="1">Cell membrane</location>
        <topology evidence="1">Multi-pass membrane protein</topology>
    </subcellularLocation>
</comment>
<gene>
    <name evidence="8" type="ORF">FEF09_30020</name>
</gene>
<evidence type="ECO:0000256" key="3">
    <source>
        <dbReference type="ARBA" id="ARBA00022475"/>
    </source>
</evidence>
<evidence type="ECO:0000256" key="7">
    <source>
        <dbReference type="SAM" id="Phobius"/>
    </source>
</evidence>
<keyword evidence="6 7" id="KW-0472">Membrane</keyword>
<feature type="transmembrane region" description="Helical" evidence="7">
    <location>
        <begin position="57"/>
        <end position="79"/>
    </location>
</feature>
<sequence>MGSHHLPAHLSRRRLVTYLPRPFNLQNTTGIRRRIDHAVRIFYRQLLFTDAQERSRAIGIFGSFAATGSAAGLSVGGIIASYLGWSWVFLINVPILLIIIVIAYLYLEKDIKSQSKLPDIPAAIALVISMLSLTWATELLSKPSENGLKIAGLLFLLVAATGYLFKRLKTQAIPLLDLEVLSLPSLRKGNTLLSCWAHSSPATCSL</sequence>
<organism evidence="8 9">
    <name type="scientific">Chitinophaga pinensis</name>
    <dbReference type="NCBI Taxonomy" id="79329"/>
    <lineage>
        <taxon>Bacteria</taxon>
        <taxon>Pseudomonadati</taxon>
        <taxon>Bacteroidota</taxon>
        <taxon>Chitinophagia</taxon>
        <taxon>Chitinophagales</taxon>
        <taxon>Chitinophagaceae</taxon>
        <taxon>Chitinophaga</taxon>
    </lineage>
</organism>
<evidence type="ECO:0000256" key="1">
    <source>
        <dbReference type="ARBA" id="ARBA00004651"/>
    </source>
</evidence>
<dbReference type="Gene3D" id="1.20.1250.20">
    <property type="entry name" value="MFS general substrate transporter like domains"/>
    <property type="match status" value="1"/>
</dbReference>
<keyword evidence="2" id="KW-0813">Transport</keyword>
<proteinExistence type="predicted"/>
<feature type="transmembrane region" description="Helical" evidence="7">
    <location>
        <begin position="119"/>
        <end position="136"/>
    </location>
</feature>
<reference evidence="8 9" key="1">
    <citation type="submission" date="2019-08" db="EMBL/GenBank/DDBJ databases">
        <title>Whole genome sequencing of chitin degrading bacteria Chitinophaga pinensis YS16.</title>
        <authorList>
            <person name="Singh R.P."/>
            <person name="Manchanda G."/>
            <person name="Maurya I.K."/>
            <person name="Joshi N.K."/>
            <person name="Srivastava A.K."/>
        </authorList>
    </citation>
    <scope>NUCLEOTIDE SEQUENCE [LARGE SCALE GENOMIC DNA]</scope>
    <source>
        <strain evidence="8 9">YS-16</strain>
    </source>
</reference>
<dbReference type="Pfam" id="PF07690">
    <property type="entry name" value="MFS_1"/>
    <property type="match status" value="1"/>
</dbReference>
<keyword evidence="9" id="KW-1185">Reference proteome</keyword>
<evidence type="ECO:0000313" key="8">
    <source>
        <dbReference type="EMBL" id="TWV89339.1"/>
    </source>
</evidence>
<evidence type="ECO:0000256" key="4">
    <source>
        <dbReference type="ARBA" id="ARBA00022692"/>
    </source>
</evidence>
<keyword evidence="3" id="KW-1003">Cell membrane</keyword>
<dbReference type="PANTHER" id="PTHR42718:SF46">
    <property type="entry name" value="BLR6921 PROTEIN"/>
    <property type="match status" value="1"/>
</dbReference>
<evidence type="ECO:0000313" key="9">
    <source>
        <dbReference type="Proteomes" id="UP000318815"/>
    </source>
</evidence>
<dbReference type="PRINTS" id="PR01036">
    <property type="entry name" value="TCRTETB"/>
</dbReference>
<comment type="caution">
    <text evidence="8">The sequence shown here is derived from an EMBL/GenBank/DDBJ whole genome shotgun (WGS) entry which is preliminary data.</text>
</comment>
<evidence type="ECO:0000256" key="2">
    <source>
        <dbReference type="ARBA" id="ARBA00022448"/>
    </source>
</evidence>
<dbReference type="AlphaFoldDB" id="A0A5C6LKV6"/>